<reference evidence="3 4" key="1">
    <citation type="submission" date="2022-10" db="EMBL/GenBank/DDBJ databases">
        <title>The complete genomes of actinobacterial strains from the NBC collection.</title>
        <authorList>
            <person name="Joergensen T.S."/>
            <person name="Alvarez Arevalo M."/>
            <person name="Sterndorff E.B."/>
            <person name="Faurdal D."/>
            <person name="Vuksanovic O."/>
            <person name="Mourched A.-S."/>
            <person name="Charusanti P."/>
            <person name="Shaw S."/>
            <person name="Blin K."/>
            <person name="Weber T."/>
        </authorList>
    </citation>
    <scope>NUCLEOTIDE SEQUENCE [LARGE SCALE GENOMIC DNA]</scope>
    <source>
        <strain evidence="3 4">NBC_01247</strain>
    </source>
</reference>
<name>A0ABZ1WHU8_9ACTN</name>
<evidence type="ECO:0000256" key="2">
    <source>
        <dbReference type="SAM" id="Phobius"/>
    </source>
</evidence>
<organism evidence="3 4">
    <name type="scientific">Kitasatospora herbaricolor</name>
    <dbReference type="NCBI Taxonomy" id="68217"/>
    <lineage>
        <taxon>Bacteria</taxon>
        <taxon>Bacillati</taxon>
        <taxon>Actinomycetota</taxon>
        <taxon>Actinomycetes</taxon>
        <taxon>Kitasatosporales</taxon>
        <taxon>Streptomycetaceae</taxon>
        <taxon>Kitasatospora</taxon>
    </lineage>
</organism>
<feature type="transmembrane region" description="Helical" evidence="2">
    <location>
        <begin position="68"/>
        <end position="89"/>
    </location>
</feature>
<sequence>MKNRSALNRTLLALAGLALLGTGLLVLTGGLDLYRRLDIAPPDGWPYTTPGDVLLTDAQRTRWTGDDWWWPTAIAALAVMLVLALWWLYAQLRQRHPGGLPVGSPPVAGVRLNDHALAQALTEDCSHIPGVKDADAHLTGSAGSPRARITLTLAPHTSPRAVSDALRGGPLRRASRTTGRHDLSTRAVLRVASHRPHRAD</sequence>
<accession>A0ABZ1WHU8</accession>
<evidence type="ECO:0000313" key="4">
    <source>
        <dbReference type="Proteomes" id="UP001432014"/>
    </source>
</evidence>
<keyword evidence="2" id="KW-0812">Transmembrane</keyword>
<dbReference type="EMBL" id="CP108482">
    <property type="protein sequence ID" value="WUS60328.1"/>
    <property type="molecule type" value="Genomic_DNA"/>
</dbReference>
<keyword evidence="2" id="KW-0472">Membrane</keyword>
<feature type="region of interest" description="Disordered" evidence="1">
    <location>
        <begin position="159"/>
        <end position="185"/>
    </location>
</feature>
<keyword evidence="4" id="KW-1185">Reference proteome</keyword>
<proteinExistence type="predicted"/>
<dbReference type="RefSeq" id="WP_329493581.1">
    <property type="nucleotide sequence ID" value="NZ_CP108460.1"/>
</dbReference>
<gene>
    <name evidence="3" type="ORF">OG469_35480</name>
</gene>
<protein>
    <submittedName>
        <fullName evidence="3">Alkaline shock response membrane anchor protein AmaP</fullName>
    </submittedName>
</protein>
<dbReference type="Proteomes" id="UP001432014">
    <property type="component" value="Chromosome"/>
</dbReference>
<evidence type="ECO:0000313" key="3">
    <source>
        <dbReference type="EMBL" id="WUS60328.1"/>
    </source>
</evidence>
<keyword evidence="2" id="KW-1133">Transmembrane helix</keyword>
<evidence type="ECO:0000256" key="1">
    <source>
        <dbReference type="SAM" id="MobiDB-lite"/>
    </source>
</evidence>